<dbReference type="Pfam" id="PF02447">
    <property type="entry name" value="GntP_permease"/>
    <property type="match status" value="1"/>
</dbReference>
<feature type="transmembrane region" description="Helical" evidence="1">
    <location>
        <begin position="424"/>
        <end position="449"/>
    </location>
</feature>
<gene>
    <name evidence="2" type="ORF">IAA28_07555</name>
</gene>
<evidence type="ECO:0000313" key="3">
    <source>
        <dbReference type="Proteomes" id="UP000886780"/>
    </source>
</evidence>
<feature type="transmembrane region" description="Helical" evidence="1">
    <location>
        <begin position="12"/>
        <end position="38"/>
    </location>
</feature>
<keyword evidence="1" id="KW-0472">Membrane</keyword>
<dbReference type="GO" id="GO:0015128">
    <property type="term" value="F:gluconate transmembrane transporter activity"/>
    <property type="evidence" value="ECO:0007669"/>
    <property type="project" value="InterPro"/>
</dbReference>
<feature type="transmembrane region" description="Helical" evidence="1">
    <location>
        <begin position="99"/>
        <end position="120"/>
    </location>
</feature>
<comment type="caution">
    <text evidence="2">The sequence shown here is derived from an EMBL/GenBank/DDBJ whole genome shotgun (WGS) entry which is preliminary data.</text>
</comment>
<reference evidence="2" key="1">
    <citation type="journal article" date="2021" name="PeerJ">
        <title>Extensive microbial diversity within the chicken gut microbiome revealed by metagenomics and culture.</title>
        <authorList>
            <person name="Gilroy R."/>
            <person name="Ravi A."/>
            <person name="Getino M."/>
            <person name="Pursley I."/>
            <person name="Horton D.L."/>
            <person name="Alikhan N.F."/>
            <person name="Baker D."/>
            <person name="Gharbi K."/>
            <person name="Hall N."/>
            <person name="Watson M."/>
            <person name="Adriaenssens E.M."/>
            <person name="Foster-Nyarko E."/>
            <person name="Jarju S."/>
            <person name="Secka A."/>
            <person name="Antonio M."/>
            <person name="Oren A."/>
            <person name="Chaudhuri R.R."/>
            <person name="La Ragione R."/>
            <person name="Hildebrand F."/>
            <person name="Pallen M.J."/>
        </authorList>
    </citation>
    <scope>NUCLEOTIDE SEQUENCE</scope>
    <source>
        <strain evidence="2">ChiGjej4B4-12881</strain>
    </source>
</reference>
<dbReference type="PANTHER" id="PTHR30354">
    <property type="entry name" value="GNT FAMILY GLUCONATE TRANSPORTER"/>
    <property type="match status" value="1"/>
</dbReference>
<name>A0A9D2AXE6_9FIRM</name>
<dbReference type="EMBL" id="DXEU01000136">
    <property type="protein sequence ID" value="HIX52644.1"/>
    <property type="molecule type" value="Genomic_DNA"/>
</dbReference>
<dbReference type="Proteomes" id="UP000886780">
    <property type="component" value="Unassembled WGS sequence"/>
</dbReference>
<dbReference type="GO" id="GO:0005886">
    <property type="term" value="C:plasma membrane"/>
    <property type="evidence" value="ECO:0007669"/>
    <property type="project" value="TreeGrafter"/>
</dbReference>
<dbReference type="InterPro" id="IPR003474">
    <property type="entry name" value="Glcn_transporter"/>
</dbReference>
<feature type="transmembrane region" description="Helical" evidence="1">
    <location>
        <begin position="391"/>
        <end position="412"/>
    </location>
</feature>
<feature type="transmembrane region" description="Helical" evidence="1">
    <location>
        <begin position="313"/>
        <end position="334"/>
    </location>
</feature>
<proteinExistence type="predicted"/>
<protein>
    <submittedName>
        <fullName evidence="2">GntP family permease</fullName>
    </submittedName>
</protein>
<feature type="transmembrane region" description="Helical" evidence="1">
    <location>
        <begin position="140"/>
        <end position="160"/>
    </location>
</feature>
<dbReference type="AlphaFoldDB" id="A0A9D2AXE6"/>
<keyword evidence="1" id="KW-0812">Transmembrane</keyword>
<sequence>MNVLLAFMITMAILLISLIVFKVSAGVALFVCAVLMGILCGMPLTETTGYLTSGFGSIMTSIGLLILFGGIFGMMLGDSGGMEEMAKGLLRVFGKKNDMLALNLAGFIVSIPVYFGSAYITLNPLVGSLQKLTKKKTSAYVAALFTGLLLTHCVVAPTPGPLAVAGQIGADVGWFIIYGIVVSLPASLLCGWQYANILNRRMTAEDKAKHKAEVQELLDNDELLKPDPAKPSAGLTLGLIALPIVLILIKSICDLALPEGNLLRTAFTFLGDNNIALFIAMMVTGIALHKYLVPASSPSLWNYIDKVSDSVGNILMVIGCGNCFGTVLQASGLGDALVELFSKVNIPVILLAFVLGMIIRAAVGSATVAMLTTVSIVGPMALATGISPVTVGLAICVGTVGLTLPTDAAFWIPTRYSNITVNDAFVATTLPTTLASLVGFVVVVILNMFSGVLPGMF</sequence>
<keyword evidence="1" id="KW-1133">Transmembrane helix</keyword>
<feature type="transmembrane region" description="Helical" evidence="1">
    <location>
        <begin position="346"/>
        <end position="371"/>
    </location>
</feature>
<dbReference type="NCBIfam" id="TIGR00791">
    <property type="entry name" value="gntP"/>
    <property type="match status" value="1"/>
</dbReference>
<feature type="transmembrane region" description="Helical" evidence="1">
    <location>
        <begin position="172"/>
        <end position="195"/>
    </location>
</feature>
<feature type="transmembrane region" description="Helical" evidence="1">
    <location>
        <begin position="58"/>
        <end position="78"/>
    </location>
</feature>
<dbReference type="PANTHER" id="PTHR30354:SF11">
    <property type="entry name" value="PERMEASE"/>
    <property type="match status" value="1"/>
</dbReference>
<reference evidence="2" key="2">
    <citation type="submission" date="2021-04" db="EMBL/GenBank/DDBJ databases">
        <authorList>
            <person name="Gilroy R."/>
        </authorList>
    </citation>
    <scope>NUCLEOTIDE SEQUENCE</scope>
    <source>
        <strain evidence="2">ChiGjej4B4-12881</strain>
    </source>
</reference>
<evidence type="ECO:0000313" key="2">
    <source>
        <dbReference type="EMBL" id="HIX52644.1"/>
    </source>
</evidence>
<feature type="transmembrane region" description="Helical" evidence="1">
    <location>
        <begin position="274"/>
        <end position="293"/>
    </location>
</feature>
<feature type="transmembrane region" description="Helical" evidence="1">
    <location>
        <begin position="233"/>
        <end position="253"/>
    </location>
</feature>
<organism evidence="2 3">
    <name type="scientific">Candidatus Lachnoclostridium stercoripullorum</name>
    <dbReference type="NCBI Taxonomy" id="2838635"/>
    <lineage>
        <taxon>Bacteria</taxon>
        <taxon>Bacillati</taxon>
        <taxon>Bacillota</taxon>
        <taxon>Clostridia</taxon>
        <taxon>Lachnospirales</taxon>
        <taxon>Lachnospiraceae</taxon>
    </lineage>
</organism>
<accession>A0A9D2AXE6</accession>
<evidence type="ECO:0000256" key="1">
    <source>
        <dbReference type="SAM" id="Phobius"/>
    </source>
</evidence>